<comment type="caution">
    <text evidence="11">The sequence shown here is derived from an EMBL/GenBank/DDBJ whole genome shotgun (WGS) entry which is preliminary data.</text>
</comment>
<dbReference type="InterPro" id="IPR043138">
    <property type="entry name" value="GGT_lsub"/>
</dbReference>
<dbReference type="PRINTS" id="PR01210">
    <property type="entry name" value="GGTRANSPTASE"/>
</dbReference>
<dbReference type="EC" id="2.3.2.2" evidence="9"/>
<dbReference type="InterPro" id="IPR000101">
    <property type="entry name" value="GGT_peptidase"/>
</dbReference>
<evidence type="ECO:0000256" key="2">
    <source>
        <dbReference type="ARBA" id="ARBA00001089"/>
    </source>
</evidence>
<dbReference type="EMBL" id="JARXIC010000049">
    <property type="protein sequence ID" value="MDQ8196148.1"/>
    <property type="molecule type" value="Genomic_DNA"/>
</dbReference>
<keyword evidence="10" id="KW-0732">Signal</keyword>
<sequence length="614" mass="65947">MISHTPRALFSIIVIGLCSYANANTVIVNESDPEVRREVDVRFGPGADASYFARNGMVTSSSNHATFAGLEILRAGGNAFDAAAAVQMVLCVTEPYASGLGGGLFAMGYDANSGEIFALDGREESPKAFHAGRFKDDAGKVMPFRDRITGGNAVGVPGTLAAFIKLQNEHGSMSLAEICEPAIRIARDGFRVPETFAANLKHHWDRISLFPESRRLFSRPDGSPLQAGDLHTNPELADTLTLIAQEGANVFYHGAIAQDIVRAVQTDPVQAGVLTMEDLARYQPLDRSPVAVSFDQYSVYGMPMPSSGGATLGLMLNLVQAHGLENLRWGDADTFSLLLNIQNLAFADRNHYMADADFVDVPVDGLLDPAYASERVALIQSTQAIPTPIKYGKPTGAVAPPQAQQLQHESQSTTHFSIVDRDRNVISITSTLEQHFGSGVAVPGRGFLLNNELTDFNSTQHDKAGELAANRPTPGLLPRRTALGAAADTLGGKRPRSSMSPTIILKDGQPYLVIGSPGGSRIIGVVFNALLNTLVFDFDLQAAINAPRVIGRNGRPEMESPLYRDTTLRQELKERGFKMVDAQAAGSVQAIRVNPNGWLEGAADPRREGLALGY</sequence>
<protein>
    <recommendedName>
        <fullName evidence="9">Glutathione hydrolase proenzyme</fullName>
        <ecNumber evidence="9">2.3.2.2</ecNumber>
        <ecNumber evidence="9">3.4.19.13</ecNumber>
    </recommendedName>
    <component>
        <recommendedName>
            <fullName evidence="9">Glutathione hydrolase large chain</fullName>
        </recommendedName>
    </component>
    <component>
        <recommendedName>
            <fullName evidence="9">Glutathione hydrolase small chain</fullName>
        </recommendedName>
    </component>
</protein>
<name>A0ABU1ARB3_9BACT</name>
<dbReference type="Gene3D" id="3.60.20.40">
    <property type="match status" value="1"/>
</dbReference>
<keyword evidence="12" id="KW-1185">Reference proteome</keyword>
<keyword evidence="6 9" id="KW-0865">Zymogen</keyword>
<dbReference type="RefSeq" id="WP_308986586.1">
    <property type="nucleotide sequence ID" value="NZ_JARXIC010000049.1"/>
</dbReference>
<comment type="PTM">
    <text evidence="9">Cleaved by autocatalysis into a large and a small subunit.</text>
</comment>
<dbReference type="NCBIfam" id="TIGR00066">
    <property type="entry name" value="g_glut_trans"/>
    <property type="match status" value="1"/>
</dbReference>
<dbReference type="InterPro" id="IPR043137">
    <property type="entry name" value="GGT_ssub_C"/>
</dbReference>
<comment type="similarity">
    <text evidence="3 9">Belongs to the gamma-glutamyltransferase family.</text>
</comment>
<dbReference type="Proteomes" id="UP001243717">
    <property type="component" value="Unassembled WGS sequence"/>
</dbReference>
<feature type="chain" id="PRO_5045842580" description="Glutathione hydrolase proenzyme" evidence="10">
    <location>
        <begin position="24"/>
        <end position="614"/>
    </location>
</feature>
<gene>
    <name evidence="11" type="primary">ggt</name>
    <name evidence="11" type="ORF">QEH59_17060</name>
</gene>
<comment type="catalytic activity">
    <reaction evidence="2 9">
        <text>glutathione + H2O = L-cysteinylglycine + L-glutamate</text>
        <dbReference type="Rhea" id="RHEA:28807"/>
        <dbReference type="ChEBI" id="CHEBI:15377"/>
        <dbReference type="ChEBI" id="CHEBI:29985"/>
        <dbReference type="ChEBI" id="CHEBI:57925"/>
        <dbReference type="ChEBI" id="CHEBI:61694"/>
        <dbReference type="EC" id="3.4.19.13"/>
    </reaction>
</comment>
<evidence type="ECO:0000256" key="4">
    <source>
        <dbReference type="ARBA" id="ARBA00022679"/>
    </source>
</evidence>
<evidence type="ECO:0000256" key="3">
    <source>
        <dbReference type="ARBA" id="ARBA00009381"/>
    </source>
</evidence>
<comment type="subunit">
    <text evidence="9">This enzyme consists of two polypeptide chains, which are synthesized in precursor form from a single polypeptide.</text>
</comment>
<evidence type="ECO:0000313" key="11">
    <source>
        <dbReference type="EMBL" id="MDQ8196148.1"/>
    </source>
</evidence>
<evidence type="ECO:0000256" key="6">
    <source>
        <dbReference type="ARBA" id="ARBA00023145"/>
    </source>
</evidence>
<evidence type="ECO:0000256" key="5">
    <source>
        <dbReference type="ARBA" id="ARBA00022801"/>
    </source>
</evidence>
<dbReference type="InterPro" id="IPR029055">
    <property type="entry name" value="Ntn_hydrolases_N"/>
</dbReference>
<organism evidence="11 12">
    <name type="scientific">Thalassobacterium sedimentorum</name>
    <dbReference type="NCBI Taxonomy" id="3041258"/>
    <lineage>
        <taxon>Bacteria</taxon>
        <taxon>Pseudomonadati</taxon>
        <taxon>Verrucomicrobiota</taxon>
        <taxon>Opitutia</taxon>
        <taxon>Puniceicoccales</taxon>
        <taxon>Coraliomargaritaceae</taxon>
        <taxon>Thalassobacterium</taxon>
    </lineage>
</organism>
<keyword evidence="7 9" id="KW-0012">Acyltransferase</keyword>
<evidence type="ECO:0000256" key="9">
    <source>
        <dbReference type="RuleBase" id="RU368036"/>
    </source>
</evidence>
<dbReference type="EC" id="3.4.19.13" evidence="9"/>
<dbReference type="PANTHER" id="PTHR43199">
    <property type="entry name" value="GLUTATHIONE HYDROLASE"/>
    <property type="match status" value="1"/>
</dbReference>
<dbReference type="SUPFAM" id="SSF56235">
    <property type="entry name" value="N-terminal nucleophile aminohydrolases (Ntn hydrolases)"/>
    <property type="match status" value="1"/>
</dbReference>
<dbReference type="Gene3D" id="1.10.246.130">
    <property type="match status" value="1"/>
</dbReference>
<comment type="pathway">
    <text evidence="9">Sulfur metabolism; glutathione metabolism.</text>
</comment>
<comment type="catalytic activity">
    <reaction evidence="8 9">
        <text>an N-terminal (5-L-glutamyl)-[peptide] + an alpha-amino acid = 5-L-glutamyl amino acid + an N-terminal L-alpha-aminoacyl-[peptide]</text>
        <dbReference type="Rhea" id="RHEA:23904"/>
        <dbReference type="Rhea" id="RHEA-COMP:9780"/>
        <dbReference type="Rhea" id="RHEA-COMP:9795"/>
        <dbReference type="ChEBI" id="CHEBI:77644"/>
        <dbReference type="ChEBI" id="CHEBI:78597"/>
        <dbReference type="ChEBI" id="CHEBI:78599"/>
        <dbReference type="ChEBI" id="CHEBI:78608"/>
        <dbReference type="EC" id="2.3.2.2"/>
    </reaction>
</comment>
<evidence type="ECO:0000256" key="10">
    <source>
        <dbReference type="SAM" id="SignalP"/>
    </source>
</evidence>
<feature type="signal peptide" evidence="10">
    <location>
        <begin position="1"/>
        <end position="23"/>
    </location>
</feature>
<evidence type="ECO:0000313" key="12">
    <source>
        <dbReference type="Proteomes" id="UP001243717"/>
    </source>
</evidence>
<dbReference type="GO" id="GO:0103068">
    <property type="term" value="F:leukotriene C4 gamma-glutamyl transferase activity"/>
    <property type="evidence" value="ECO:0007669"/>
    <property type="project" value="UniProtKB-EC"/>
</dbReference>
<dbReference type="Pfam" id="PF01019">
    <property type="entry name" value="G_glu_transpept"/>
    <property type="match status" value="1"/>
</dbReference>
<dbReference type="PANTHER" id="PTHR43199:SF1">
    <property type="entry name" value="GLUTATHIONE HYDROLASE PROENZYME"/>
    <property type="match status" value="1"/>
</dbReference>
<dbReference type="InterPro" id="IPR051792">
    <property type="entry name" value="GGT_bact"/>
</dbReference>
<comment type="catalytic activity">
    <reaction evidence="1 9">
        <text>an S-substituted glutathione + H2O = an S-substituted L-cysteinylglycine + L-glutamate</text>
        <dbReference type="Rhea" id="RHEA:59468"/>
        <dbReference type="ChEBI" id="CHEBI:15377"/>
        <dbReference type="ChEBI" id="CHEBI:29985"/>
        <dbReference type="ChEBI" id="CHEBI:90779"/>
        <dbReference type="ChEBI" id="CHEBI:143103"/>
        <dbReference type="EC" id="3.4.19.13"/>
    </reaction>
</comment>
<keyword evidence="4 9" id="KW-0808">Transferase</keyword>
<keyword evidence="5 9" id="KW-0378">Hydrolase</keyword>
<evidence type="ECO:0000256" key="7">
    <source>
        <dbReference type="ARBA" id="ARBA00023315"/>
    </source>
</evidence>
<evidence type="ECO:0000256" key="1">
    <source>
        <dbReference type="ARBA" id="ARBA00001049"/>
    </source>
</evidence>
<reference evidence="11 12" key="1">
    <citation type="submission" date="2023-04" db="EMBL/GenBank/DDBJ databases">
        <title>A novel bacteria isolated from coastal sediment.</title>
        <authorList>
            <person name="Liu X.-J."/>
            <person name="Du Z.-J."/>
        </authorList>
    </citation>
    <scope>NUCLEOTIDE SEQUENCE [LARGE SCALE GENOMIC DNA]</scope>
    <source>
        <strain evidence="11 12">SDUM461004</strain>
    </source>
</reference>
<accession>A0ABU1ARB3</accession>
<keyword evidence="9" id="KW-0317">Glutathione biosynthesis</keyword>
<proteinExistence type="inferred from homology"/>
<evidence type="ECO:0000256" key="8">
    <source>
        <dbReference type="ARBA" id="ARBA00047417"/>
    </source>
</evidence>